<dbReference type="EMBL" id="CP002156">
    <property type="protein sequence ID" value="ADM09609.1"/>
    <property type="molecule type" value="Genomic_DNA"/>
</dbReference>
<dbReference type="eggNOG" id="COG0639">
    <property type="taxonomic scope" value="Bacteria"/>
</dbReference>
<dbReference type="SUPFAM" id="SSF56300">
    <property type="entry name" value="Metallo-dependent phosphatases"/>
    <property type="match status" value="1"/>
</dbReference>
<feature type="domain" description="Calcineurin-like phosphoesterase" evidence="1">
    <location>
        <begin position="64"/>
        <end position="253"/>
    </location>
</feature>
<gene>
    <name evidence="2" type="ordered locus">PB2503_07769</name>
</gene>
<dbReference type="PANTHER" id="PTHR42850:SF4">
    <property type="entry name" value="ZINC-DEPENDENT ENDOPOLYPHOSPHATASE"/>
    <property type="match status" value="1"/>
</dbReference>
<dbReference type="GO" id="GO:0110154">
    <property type="term" value="P:RNA decapping"/>
    <property type="evidence" value="ECO:0007669"/>
    <property type="project" value="TreeGrafter"/>
</dbReference>
<dbReference type="PANTHER" id="PTHR42850">
    <property type="entry name" value="METALLOPHOSPHOESTERASE"/>
    <property type="match status" value="1"/>
</dbReference>
<reference evidence="3" key="1">
    <citation type="submission" date="2010-08" db="EMBL/GenBank/DDBJ databases">
        <title>Genome sequence of Parvularcula bermudensis HTCC2503.</title>
        <authorList>
            <person name="Kang D.-M."/>
            <person name="Oh H.-M."/>
            <person name="Cho J.-C."/>
        </authorList>
    </citation>
    <scope>NUCLEOTIDE SEQUENCE [LARGE SCALE GENOMIC DNA]</scope>
    <source>
        <strain evidence="3">ATCC BAA-594 / HTCC2503 / KCTC 12087</strain>
    </source>
</reference>
<dbReference type="Gene3D" id="3.60.21.10">
    <property type="match status" value="1"/>
</dbReference>
<dbReference type="Pfam" id="PF00149">
    <property type="entry name" value="Metallophos"/>
    <property type="match status" value="1"/>
</dbReference>
<dbReference type="GO" id="GO:0005737">
    <property type="term" value="C:cytoplasm"/>
    <property type="evidence" value="ECO:0007669"/>
    <property type="project" value="TreeGrafter"/>
</dbReference>
<dbReference type="GO" id="GO:0008803">
    <property type="term" value="F:bis(5'-nucleosyl)-tetraphosphatase (symmetrical) activity"/>
    <property type="evidence" value="ECO:0007669"/>
    <property type="project" value="TreeGrafter"/>
</dbReference>
<dbReference type="STRING" id="314260.PB2503_07769"/>
<dbReference type="InterPro" id="IPR050126">
    <property type="entry name" value="Ap4A_hydrolase"/>
</dbReference>
<protein>
    <recommendedName>
        <fullName evidence="1">Calcineurin-like phosphoesterase domain-containing protein</fullName>
    </recommendedName>
</protein>
<dbReference type="Proteomes" id="UP000001302">
    <property type="component" value="Chromosome"/>
</dbReference>
<evidence type="ECO:0000313" key="3">
    <source>
        <dbReference type="Proteomes" id="UP000001302"/>
    </source>
</evidence>
<evidence type="ECO:0000259" key="1">
    <source>
        <dbReference type="Pfam" id="PF00149"/>
    </source>
</evidence>
<evidence type="ECO:0000313" key="2">
    <source>
        <dbReference type="EMBL" id="ADM09609.1"/>
    </source>
</evidence>
<organism evidence="2 3">
    <name type="scientific">Parvularcula bermudensis (strain ATCC BAA-594 / HTCC2503 / KCTC 12087)</name>
    <dbReference type="NCBI Taxonomy" id="314260"/>
    <lineage>
        <taxon>Bacteria</taxon>
        <taxon>Pseudomonadati</taxon>
        <taxon>Pseudomonadota</taxon>
        <taxon>Alphaproteobacteria</taxon>
        <taxon>Parvularculales</taxon>
        <taxon>Parvularculaceae</taxon>
        <taxon>Parvularcula</taxon>
    </lineage>
</organism>
<dbReference type="InterPro" id="IPR004843">
    <property type="entry name" value="Calcineurin-like_PHP"/>
</dbReference>
<dbReference type="KEGG" id="pbr:PB2503_07769"/>
<dbReference type="AlphaFoldDB" id="E0TGJ0"/>
<reference evidence="2 3" key="2">
    <citation type="journal article" date="2011" name="J. Bacteriol.">
        <title>Complete genome sequence of strain HTCC2503T of Parvularcula bermudensis, the type species of the order "Parvularculales" in the class Alphaproteobacteria.</title>
        <authorList>
            <person name="Oh H.M."/>
            <person name="Kang I."/>
            <person name="Vergin K.L."/>
            <person name="Kang D."/>
            <person name="Rhee K.H."/>
            <person name="Giovannoni S.J."/>
            <person name="Cho J.C."/>
        </authorList>
    </citation>
    <scope>NUCLEOTIDE SEQUENCE [LARGE SCALE GENOMIC DNA]</scope>
    <source>
        <strain evidence="3">ATCC BAA-594 / HTCC2503 / KCTC 12087</strain>
    </source>
</reference>
<accession>E0TGJ0</accession>
<name>E0TGJ0_PARBH</name>
<dbReference type="GO" id="GO:0016791">
    <property type="term" value="F:phosphatase activity"/>
    <property type="evidence" value="ECO:0007669"/>
    <property type="project" value="TreeGrafter"/>
</dbReference>
<dbReference type="InterPro" id="IPR029052">
    <property type="entry name" value="Metallo-depent_PP-like"/>
</dbReference>
<proteinExistence type="predicted"/>
<keyword evidence="3" id="KW-1185">Reference proteome</keyword>
<sequence>MTAIVIRGNPWRLAFLLYRDFAAAEMANVREWIALHGGIFQRGGMSEPANLHDTQLPPSAKILVAIGDIHGRLDLLDRLLPKISEHLDGRAARLVFLGDYIDRGPDSAGVLDRLIGVRESFSDCVFLKGNHEEALLDFLAAPEEMASWLGWGGDATLLSYGLDTDEFEDIKALRDAFAAALPDDHFRFLLDLELFHRAAPYQFVHAGLNPDLPFDRQIERDLLWIRDRFFNANPKSFGDWVIVHGHTPVDAPDNLSWRINVDTGAVWSSQLTAVVLDGEDRRFLTS</sequence>
<dbReference type="HOGENOM" id="CLU_023125_4_1_5"/>